<proteinExistence type="predicted"/>
<dbReference type="Proteomes" id="UP001607302">
    <property type="component" value="Unassembled WGS sequence"/>
</dbReference>
<dbReference type="EMBL" id="JAUDFV010000138">
    <property type="protein sequence ID" value="KAL2725470.1"/>
    <property type="molecule type" value="Genomic_DNA"/>
</dbReference>
<evidence type="ECO:0000313" key="3">
    <source>
        <dbReference type="Proteomes" id="UP001607302"/>
    </source>
</evidence>
<gene>
    <name evidence="2" type="ORF">V1478_008143</name>
</gene>
<evidence type="ECO:0000313" key="2">
    <source>
        <dbReference type="EMBL" id="KAL2725470.1"/>
    </source>
</evidence>
<keyword evidence="3" id="KW-1185">Reference proteome</keyword>
<protein>
    <submittedName>
        <fullName evidence="2">Uncharacterized protein</fullName>
    </submittedName>
</protein>
<sequence>MIAPSTETFFFPNTVQSGESNGVGVADRGERTQHRQMRGPGWPSAINMQTNATCLITRKY</sequence>
<comment type="caution">
    <text evidence="2">The sequence shown here is derived from an EMBL/GenBank/DDBJ whole genome shotgun (WGS) entry which is preliminary data.</text>
</comment>
<evidence type="ECO:0000256" key="1">
    <source>
        <dbReference type="SAM" id="MobiDB-lite"/>
    </source>
</evidence>
<feature type="region of interest" description="Disordered" evidence="1">
    <location>
        <begin position="1"/>
        <end position="46"/>
    </location>
</feature>
<dbReference type="AlphaFoldDB" id="A0ABD2AZS9"/>
<name>A0ABD2AZS9_VESSQ</name>
<feature type="compositionally biased region" description="Polar residues" evidence="1">
    <location>
        <begin position="1"/>
        <end position="20"/>
    </location>
</feature>
<accession>A0ABD2AZS9</accession>
<reference evidence="2 3" key="1">
    <citation type="journal article" date="2024" name="Ann. Entomol. Soc. Am.">
        <title>Genomic analyses of the southern and eastern yellowjacket wasps (Hymenoptera: Vespidae) reveal evolutionary signatures of social life.</title>
        <authorList>
            <person name="Catto M.A."/>
            <person name="Caine P.B."/>
            <person name="Orr S.E."/>
            <person name="Hunt B.G."/>
            <person name="Goodisman M.A.D."/>
        </authorList>
    </citation>
    <scope>NUCLEOTIDE SEQUENCE [LARGE SCALE GENOMIC DNA]</scope>
    <source>
        <strain evidence="2">233</strain>
        <tissue evidence="2">Head and thorax</tissue>
    </source>
</reference>
<organism evidence="2 3">
    <name type="scientific">Vespula squamosa</name>
    <name type="common">Southern yellow jacket</name>
    <name type="synonym">Wasp</name>
    <dbReference type="NCBI Taxonomy" id="30214"/>
    <lineage>
        <taxon>Eukaryota</taxon>
        <taxon>Metazoa</taxon>
        <taxon>Ecdysozoa</taxon>
        <taxon>Arthropoda</taxon>
        <taxon>Hexapoda</taxon>
        <taxon>Insecta</taxon>
        <taxon>Pterygota</taxon>
        <taxon>Neoptera</taxon>
        <taxon>Endopterygota</taxon>
        <taxon>Hymenoptera</taxon>
        <taxon>Apocrita</taxon>
        <taxon>Aculeata</taxon>
        <taxon>Vespoidea</taxon>
        <taxon>Vespidae</taxon>
        <taxon>Vespinae</taxon>
        <taxon>Vespula</taxon>
    </lineage>
</organism>